<proteinExistence type="predicted"/>
<evidence type="ECO:0000313" key="3">
    <source>
        <dbReference type="Proteomes" id="UP001501470"/>
    </source>
</evidence>
<sequence>MQVERPLPPNDSARRTAAPANGRSNANGSGRRAAVLAGRWIPLCSGAGGQAVTRVIGIAESVGRASRPGVVPAATR</sequence>
<dbReference type="Proteomes" id="UP001501470">
    <property type="component" value="Unassembled WGS sequence"/>
</dbReference>
<evidence type="ECO:0000313" key="2">
    <source>
        <dbReference type="EMBL" id="GAA1508358.1"/>
    </source>
</evidence>
<protein>
    <submittedName>
        <fullName evidence="2">Uncharacterized protein</fullName>
    </submittedName>
</protein>
<feature type="region of interest" description="Disordered" evidence="1">
    <location>
        <begin position="1"/>
        <end position="31"/>
    </location>
</feature>
<accession>A0ABP4KV79</accession>
<evidence type="ECO:0000256" key="1">
    <source>
        <dbReference type="SAM" id="MobiDB-lite"/>
    </source>
</evidence>
<keyword evidence="3" id="KW-1185">Reference proteome</keyword>
<dbReference type="EMBL" id="BAAAQD010000003">
    <property type="protein sequence ID" value="GAA1508358.1"/>
    <property type="molecule type" value="Genomic_DNA"/>
</dbReference>
<reference evidence="3" key="1">
    <citation type="journal article" date="2019" name="Int. J. Syst. Evol. Microbiol.">
        <title>The Global Catalogue of Microorganisms (GCM) 10K type strain sequencing project: providing services to taxonomists for standard genome sequencing and annotation.</title>
        <authorList>
            <consortium name="The Broad Institute Genomics Platform"/>
            <consortium name="The Broad Institute Genome Sequencing Center for Infectious Disease"/>
            <person name="Wu L."/>
            <person name="Ma J."/>
        </authorList>
    </citation>
    <scope>NUCLEOTIDE SEQUENCE [LARGE SCALE GENOMIC DNA]</scope>
    <source>
        <strain evidence="3">JCM 15933</strain>
    </source>
</reference>
<comment type="caution">
    <text evidence="2">The sequence shown here is derived from an EMBL/GenBank/DDBJ whole genome shotgun (WGS) entry which is preliminary data.</text>
</comment>
<name>A0ABP4KV79_9ACTN</name>
<gene>
    <name evidence="2" type="ORF">GCM10009827_023220</name>
</gene>
<organism evidence="2 3">
    <name type="scientific">Dactylosporangium maewongense</name>
    <dbReference type="NCBI Taxonomy" id="634393"/>
    <lineage>
        <taxon>Bacteria</taxon>
        <taxon>Bacillati</taxon>
        <taxon>Actinomycetota</taxon>
        <taxon>Actinomycetes</taxon>
        <taxon>Micromonosporales</taxon>
        <taxon>Micromonosporaceae</taxon>
        <taxon>Dactylosporangium</taxon>
    </lineage>
</organism>